<comment type="caution">
    <text evidence="2">The sequence shown here is derived from an EMBL/GenBank/DDBJ whole genome shotgun (WGS) entry which is preliminary data.</text>
</comment>
<dbReference type="InterPro" id="IPR004354">
    <property type="entry name" value="Meiotic_Rec114"/>
</dbReference>
<feature type="compositionally biased region" description="Polar residues" evidence="1">
    <location>
        <begin position="202"/>
        <end position="215"/>
    </location>
</feature>
<gene>
    <name evidence="2" type="ORF">BJ878DRAFT_428510</name>
</gene>
<sequence>MSQVLPQDWVVVPLAKFSHNTCSAGTRNIVWSHVSLRDDLDIVFQNSKFVDGFGNVVNRIIMKITAGSELLETQDLGDLVRICRSMPETTAGADHPVQIVVKSPFLAVRYPQHPNHVRRIQVKLKNDADFMKVKSILEDLGLPIFSSAPTSSTSVPPAQARRPSISPAPSIFSSVSSSTLGHAPSGRPSPFKVPLLPDNAQRPASNPSYFTNQGPSRTSSAFAMPTLGDPFTEATPGASMNRMPSLYLSQMERQVSITSLLC</sequence>
<feature type="region of interest" description="Disordered" evidence="1">
    <location>
        <begin position="176"/>
        <end position="215"/>
    </location>
</feature>
<feature type="region of interest" description="Disordered" evidence="1">
    <location>
        <begin position="148"/>
        <end position="167"/>
    </location>
</feature>
<reference evidence="2" key="1">
    <citation type="journal article" date="2021" name="IMA Fungus">
        <title>Genomic characterization of three marine fungi, including Emericellopsis atlantica sp. nov. with signatures of a generalist lifestyle and marine biomass degradation.</title>
        <authorList>
            <person name="Hagestad O.C."/>
            <person name="Hou L."/>
            <person name="Andersen J.H."/>
            <person name="Hansen E.H."/>
            <person name="Altermark B."/>
            <person name="Li C."/>
            <person name="Kuhnert E."/>
            <person name="Cox R.J."/>
            <person name="Crous P.W."/>
            <person name="Spatafora J.W."/>
            <person name="Lail K."/>
            <person name="Amirebrahimi M."/>
            <person name="Lipzen A."/>
            <person name="Pangilinan J."/>
            <person name="Andreopoulos W."/>
            <person name="Hayes R.D."/>
            <person name="Ng V."/>
            <person name="Grigoriev I.V."/>
            <person name="Jackson S.A."/>
            <person name="Sutton T.D.S."/>
            <person name="Dobson A.D.W."/>
            <person name="Rama T."/>
        </authorList>
    </citation>
    <scope>NUCLEOTIDE SEQUENCE</scope>
    <source>
        <strain evidence="2">TRa3180A</strain>
    </source>
</reference>
<dbReference type="Pfam" id="PF03525">
    <property type="entry name" value="Meiotic_rec114"/>
    <property type="match status" value="1"/>
</dbReference>
<dbReference type="EMBL" id="MU254242">
    <property type="protein sequence ID" value="KAG9241257.1"/>
    <property type="molecule type" value="Genomic_DNA"/>
</dbReference>
<evidence type="ECO:0000313" key="2">
    <source>
        <dbReference type="EMBL" id="KAG9241257.1"/>
    </source>
</evidence>
<keyword evidence="3" id="KW-1185">Reference proteome</keyword>
<proteinExistence type="predicted"/>
<organism evidence="2 3">
    <name type="scientific">Calycina marina</name>
    <dbReference type="NCBI Taxonomy" id="1763456"/>
    <lineage>
        <taxon>Eukaryota</taxon>
        <taxon>Fungi</taxon>
        <taxon>Dikarya</taxon>
        <taxon>Ascomycota</taxon>
        <taxon>Pezizomycotina</taxon>
        <taxon>Leotiomycetes</taxon>
        <taxon>Helotiales</taxon>
        <taxon>Pezizellaceae</taxon>
        <taxon>Calycina</taxon>
    </lineage>
</organism>
<accession>A0A9P8CC40</accession>
<dbReference type="OrthoDB" id="5360255at2759"/>
<protein>
    <submittedName>
        <fullName evidence="2">Uncharacterized protein</fullName>
    </submittedName>
</protein>
<dbReference type="GO" id="GO:0007131">
    <property type="term" value="P:reciprocal meiotic recombination"/>
    <property type="evidence" value="ECO:0007669"/>
    <property type="project" value="InterPro"/>
</dbReference>
<evidence type="ECO:0000256" key="1">
    <source>
        <dbReference type="SAM" id="MobiDB-lite"/>
    </source>
</evidence>
<dbReference type="Proteomes" id="UP000887226">
    <property type="component" value="Unassembled WGS sequence"/>
</dbReference>
<evidence type="ECO:0000313" key="3">
    <source>
        <dbReference type="Proteomes" id="UP000887226"/>
    </source>
</evidence>
<name>A0A9P8CC40_9HELO</name>
<dbReference type="AlphaFoldDB" id="A0A9P8CC40"/>